<evidence type="ECO:0008006" key="3">
    <source>
        <dbReference type="Google" id="ProtNLM"/>
    </source>
</evidence>
<sequence>MKQLYFVHNANSSLIAQTINYWKRTFFPNSVSCNLCLLISKGMAVNPLWKKFVAELPYDVEFFHKDEWKRNYPQYEDMELPAVFLGENGTFSLAINAAELKEQKNMEELQHFIRERLKRDIN</sequence>
<comment type="caution">
    <text evidence="1">The sequence shown here is derived from an EMBL/GenBank/DDBJ whole genome shotgun (WGS) entry which is preliminary data.</text>
</comment>
<evidence type="ECO:0000313" key="1">
    <source>
        <dbReference type="EMBL" id="OHA67664.1"/>
    </source>
</evidence>
<gene>
    <name evidence="1" type="ORF">A3C04_01970</name>
</gene>
<organism evidence="1 2">
    <name type="scientific">Candidatus Wildermuthbacteria bacterium RIFCSPHIGHO2_02_FULL_45_25</name>
    <dbReference type="NCBI Taxonomy" id="1802450"/>
    <lineage>
        <taxon>Bacteria</taxon>
        <taxon>Candidatus Wildermuthiibacteriota</taxon>
    </lineage>
</organism>
<reference evidence="1 2" key="1">
    <citation type="journal article" date="2016" name="Nat. Commun.">
        <title>Thousands of microbial genomes shed light on interconnected biogeochemical processes in an aquifer system.</title>
        <authorList>
            <person name="Anantharaman K."/>
            <person name="Brown C.T."/>
            <person name="Hug L.A."/>
            <person name="Sharon I."/>
            <person name="Castelle C.J."/>
            <person name="Probst A.J."/>
            <person name="Thomas B.C."/>
            <person name="Singh A."/>
            <person name="Wilkins M.J."/>
            <person name="Karaoz U."/>
            <person name="Brodie E.L."/>
            <person name="Williams K.H."/>
            <person name="Hubbard S.S."/>
            <person name="Banfield J.F."/>
        </authorList>
    </citation>
    <scope>NUCLEOTIDE SEQUENCE [LARGE SCALE GENOMIC DNA]</scope>
</reference>
<dbReference type="AlphaFoldDB" id="A0A1G2R479"/>
<accession>A0A1G2R479</accession>
<name>A0A1G2R479_9BACT</name>
<evidence type="ECO:0000313" key="2">
    <source>
        <dbReference type="Proteomes" id="UP000178092"/>
    </source>
</evidence>
<protein>
    <recommendedName>
        <fullName evidence="3">GTPase</fullName>
    </recommendedName>
</protein>
<proteinExistence type="predicted"/>
<dbReference type="EMBL" id="MHTV01000006">
    <property type="protein sequence ID" value="OHA67664.1"/>
    <property type="molecule type" value="Genomic_DNA"/>
</dbReference>
<dbReference type="Proteomes" id="UP000178092">
    <property type="component" value="Unassembled WGS sequence"/>
</dbReference>